<dbReference type="InterPro" id="IPR013324">
    <property type="entry name" value="RNA_pol_sigma_r3/r4-like"/>
</dbReference>
<evidence type="ECO:0000259" key="5">
    <source>
        <dbReference type="Pfam" id="PF04542"/>
    </source>
</evidence>
<sequence>MERRGRTITEETDWIKRIVAGDHEAFRLLMDKYNTYLFHVAYSILRSTKDAEDVTQEVLLKIYASLPHYQHKGLKTWMTRIAINKAIDYKRSLERKREQLTGQMEELDLPEASETSVEDEVIYVQLQQRVKDYLHEIPDNYRQVVVAYYIEDKSYQEIASQQGVAIKTVESKLYRAKQWIRKHWKEEEWR</sequence>
<dbReference type="InterPro" id="IPR007627">
    <property type="entry name" value="RNA_pol_sigma70_r2"/>
</dbReference>
<dbReference type="SUPFAM" id="SSF88946">
    <property type="entry name" value="Sigma2 domain of RNA polymerase sigma factors"/>
    <property type="match status" value="1"/>
</dbReference>
<dbReference type="PANTHER" id="PTHR43133">
    <property type="entry name" value="RNA POLYMERASE ECF-TYPE SIGMA FACTO"/>
    <property type="match status" value="1"/>
</dbReference>
<dbReference type="Proteomes" id="UP001165962">
    <property type="component" value="Unassembled WGS sequence"/>
</dbReference>
<accession>A0ABX0JCV2</accession>
<evidence type="ECO:0000313" key="8">
    <source>
        <dbReference type="Proteomes" id="UP001165962"/>
    </source>
</evidence>
<feature type="domain" description="RNA polymerase sigma factor 70 region 4 type 2" evidence="6">
    <location>
        <begin position="128"/>
        <end position="179"/>
    </location>
</feature>
<dbReference type="Pfam" id="PF04542">
    <property type="entry name" value="Sigma70_r2"/>
    <property type="match status" value="1"/>
</dbReference>
<dbReference type="Gene3D" id="1.10.1740.10">
    <property type="match status" value="1"/>
</dbReference>
<dbReference type="PANTHER" id="PTHR43133:SF51">
    <property type="entry name" value="RNA POLYMERASE SIGMA FACTOR"/>
    <property type="match status" value="1"/>
</dbReference>
<reference evidence="7" key="1">
    <citation type="submission" date="2020-03" db="EMBL/GenBank/DDBJ databases">
        <title>Draft sequencing of Paenibacilllus sp. S3N08.</title>
        <authorList>
            <person name="Kim D.-U."/>
        </authorList>
    </citation>
    <scope>NUCLEOTIDE SEQUENCE</scope>
    <source>
        <strain evidence="7">S3N08</strain>
    </source>
</reference>
<keyword evidence="4" id="KW-0804">Transcription</keyword>
<comment type="similarity">
    <text evidence="1">Belongs to the sigma-70 factor family. ECF subfamily.</text>
</comment>
<dbReference type="InterPro" id="IPR039425">
    <property type="entry name" value="RNA_pol_sigma-70-like"/>
</dbReference>
<dbReference type="EMBL" id="JAAOIW010000014">
    <property type="protein sequence ID" value="NHN33788.1"/>
    <property type="molecule type" value="Genomic_DNA"/>
</dbReference>
<name>A0ABX0JCV2_9BACL</name>
<keyword evidence="3" id="KW-0731">Sigma factor</keyword>
<evidence type="ECO:0000256" key="3">
    <source>
        <dbReference type="ARBA" id="ARBA00023082"/>
    </source>
</evidence>
<dbReference type="CDD" id="cd06171">
    <property type="entry name" value="Sigma70_r4"/>
    <property type="match status" value="1"/>
</dbReference>
<gene>
    <name evidence="7" type="ORF">G9U52_28635</name>
</gene>
<dbReference type="InterPro" id="IPR013249">
    <property type="entry name" value="RNA_pol_sigma70_r4_t2"/>
</dbReference>
<keyword evidence="8" id="KW-1185">Reference proteome</keyword>
<proteinExistence type="inferred from homology"/>
<keyword evidence="2" id="KW-0805">Transcription regulation</keyword>
<evidence type="ECO:0000256" key="1">
    <source>
        <dbReference type="ARBA" id="ARBA00010641"/>
    </source>
</evidence>
<organism evidence="7 8">
    <name type="scientific">Paenibacillus agricola</name>
    <dbReference type="NCBI Taxonomy" id="2716264"/>
    <lineage>
        <taxon>Bacteria</taxon>
        <taxon>Bacillati</taxon>
        <taxon>Bacillota</taxon>
        <taxon>Bacilli</taxon>
        <taxon>Bacillales</taxon>
        <taxon>Paenibacillaceae</taxon>
        <taxon>Paenibacillus</taxon>
    </lineage>
</organism>
<evidence type="ECO:0000256" key="2">
    <source>
        <dbReference type="ARBA" id="ARBA00023015"/>
    </source>
</evidence>
<dbReference type="NCBIfam" id="TIGR02937">
    <property type="entry name" value="sigma70-ECF"/>
    <property type="match status" value="1"/>
</dbReference>
<protein>
    <submittedName>
        <fullName evidence="7">Sigma-70 family RNA polymerase sigma factor</fullName>
    </submittedName>
</protein>
<comment type="caution">
    <text evidence="7">The sequence shown here is derived from an EMBL/GenBank/DDBJ whole genome shotgun (WGS) entry which is preliminary data.</text>
</comment>
<evidence type="ECO:0000256" key="4">
    <source>
        <dbReference type="ARBA" id="ARBA00023163"/>
    </source>
</evidence>
<dbReference type="InterPro" id="IPR014284">
    <property type="entry name" value="RNA_pol_sigma-70_dom"/>
</dbReference>
<dbReference type="SUPFAM" id="SSF88659">
    <property type="entry name" value="Sigma3 and sigma4 domains of RNA polymerase sigma factors"/>
    <property type="match status" value="1"/>
</dbReference>
<dbReference type="Gene3D" id="1.10.10.10">
    <property type="entry name" value="Winged helix-like DNA-binding domain superfamily/Winged helix DNA-binding domain"/>
    <property type="match status" value="1"/>
</dbReference>
<dbReference type="Pfam" id="PF08281">
    <property type="entry name" value="Sigma70_r4_2"/>
    <property type="match status" value="1"/>
</dbReference>
<dbReference type="InterPro" id="IPR036388">
    <property type="entry name" value="WH-like_DNA-bd_sf"/>
</dbReference>
<feature type="domain" description="RNA polymerase sigma-70 region 2" evidence="5">
    <location>
        <begin position="30"/>
        <end position="95"/>
    </location>
</feature>
<dbReference type="InterPro" id="IPR013325">
    <property type="entry name" value="RNA_pol_sigma_r2"/>
</dbReference>
<evidence type="ECO:0000313" key="7">
    <source>
        <dbReference type="EMBL" id="NHN33788.1"/>
    </source>
</evidence>
<evidence type="ECO:0000259" key="6">
    <source>
        <dbReference type="Pfam" id="PF08281"/>
    </source>
</evidence>